<feature type="transmembrane region" description="Helical" evidence="5">
    <location>
        <begin position="12"/>
        <end position="32"/>
    </location>
</feature>
<proteinExistence type="predicted"/>
<evidence type="ECO:0000256" key="3">
    <source>
        <dbReference type="ARBA" id="ARBA00022989"/>
    </source>
</evidence>
<dbReference type="InterPro" id="IPR002797">
    <property type="entry name" value="Polysacc_synth"/>
</dbReference>
<dbReference type="Proteomes" id="UP000178859">
    <property type="component" value="Unassembled WGS sequence"/>
</dbReference>
<dbReference type="EMBL" id="MFDT01000049">
    <property type="protein sequence ID" value="OGE64647.1"/>
    <property type="molecule type" value="Genomic_DNA"/>
</dbReference>
<dbReference type="PANTHER" id="PTHR43424">
    <property type="entry name" value="LOCUS PUTATIVE PROTEIN 1-RELATED"/>
    <property type="match status" value="1"/>
</dbReference>
<comment type="subcellular location">
    <subcellularLocation>
        <location evidence="1">Membrane</location>
        <topology evidence="1">Multi-pass membrane protein</topology>
    </subcellularLocation>
</comment>
<keyword evidence="2 5" id="KW-0812">Transmembrane</keyword>
<dbReference type="Pfam" id="PF01943">
    <property type="entry name" value="Polysacc_synt"/>
    <property type="match status" value="1"/>
</dbReference>
<evidence type="ECO:0000313" key="7">
    <source>
        <dbReference type="Proteomes" id="UP000178859"/>
    </source>
</evidence>
<evidence type="ECO:0000256" key="4">
    <source>
        <dbReference type="ARBA" id="ARBA00023136"/>
    </source>
</evidence>
<dbReference type="PANTHER" id="PTHR43424:SF1">
    <property type="entry name" value="LOCUS PUTATIVE PROTEIN 1-RELATED"/>
    <property type="match status" value="1"/>
</dbReference>
<feature type="transmembrane region" description="Helical" evidence="5">
    <location>
        <begin position="113"/>
        <end position="134"/>
    </location>
</feature>
<reference evidence="6 7" key="1">
    <citation type="journal article" date="2016" name="Nat. Commun.">
        <title>Thousands of microbial genomes shed light on interconnected biogeochemical processes in an aquifer system.</title>
        <authorList>
            <person name="Anantharaman K."/>
            <person name="Brown C.T."/>
            <person name="Hug L.A."/>
            <person name="Sharon I."/>
            <person name="Castelle C.J."/>
            <person name="Probst A.J."/>
            <person name="Thomas B.C."/>
            <person name="Singh A."/>
            <person name="Wilkins M.J."/>
            <person name="Karaoz U."/>
            <person name="Brodie E.L."/>
            <person name="Williams K.H."/>
            <person name="Hubbard S.S."/>
            <person name="Banfield J.F."/>
        </authorList>
    </citation>
    <scope>NUCLEOTIDE SEQUENCE [LARGE SCALE GENOMIC DNA]</scope>
</reference>
<sequence length="408" mass="45318">MRQILKQTSYVFFAQSLTRVIGFFYVIYLAKTLGVSEFGLYTLALAYFSIISSIADFGFNRFLTREVAKDKSKSVELLWNIIILRLTLTSVIFAIFALALYSFDPMKMRVSLILLATLSILPQAIALTFDAIFVANQKLQISAIALFVSSLAAASAGFILVGKGFGTMGAVYALMFGQIIYAVTLLTFLLKYEKLVFSRIDLSLLKEAIKGSLPYGLLGILGLLYFRVDTILLSYIKGSFETGIYGAAYKFLESITFIPSAFSLALFPILSKLHDSSIRDARKLYFKSLKVMIGLGVIVFLGYILILPKVINIYLPNYLSSITAIKILAISIPFMFAQGVTVSVLLSTDKYLKQVVLLSILTLIFNITANIIFIPEFGFIGASWVTALSELLSFIIFFFLTIKKVLKV</sequence>
<feature type="transmembrane region" description="Helical" evidence="5">
    <location>
        <begin position="77"/>
        <end position="101"/>
    </location>
</feature>
<feature type="transmembrane region" description="Helical" evidence="5">
    <location>
        <begin position="291"/>
        <end position="315"/>
    </location>
</feature>
<feature type="transmembrane region" description="Helical" evidence="5">
    <location>
        <begin position="38"/>
        <end position="57"/>
    </location>
</feature>
<keyword evidence="4 5" id="KW-0472">Membrane</keyword>
<keyword evidence="3 5" id="KW-1133">Transmembrane helix</keyword>
<evidence type="ECO:0000313" key="6">
    <source>
        <dbReference type="EMBL" id="OGE64647.1"/>
    </source>
</evidence>
<feature type="transmembrane region" description="Helical" evidence="5">
    <location>
        <begin position="327"/>
        <end position="348"/>
    </location>
</feature>
<evidence type="ECO:0000256" key="1">
    <source>
        <dbReference type="ARBA" id="ARBA00004141"/>
    </source>
</evidence>
<dbReference type="GO" id="GO:0016020">
    <property type="term" value="C:membrane"/>
    <property type="evidence" value="ECO:0007669"/>
    <property type="project" value="UniProtKB-SubCell"/>
</dbReference>
<name>A0A1F5MGZ8_9BACT</name>
<dbReference type="InterPro" id="IPR052556">
    <property type="entry name" value="PolySynth_Transporter"/>
</dbReference>
<evidence type="ECO:0000256" key="5">
    <source>
        <dbReference type="SAM" id="Phobius"/>
    </source>
</evidence>
<gene>
    <name evidence="6" type="ORF">A3I48_00605</name>
</gene>
<feature type="transmembrane region" description="Helical" evidence="5">
    <location>
        <begin position="248"/>
        <end position="270"/>
    </location>
</feature>
<comment type="caution">
    <text evidence="6">The sequence shown here is derived from an EMBL/GenBank/DDBJ whole genome shotgun (WGS) entry which is preliminary data.</text>
</comment>
<feature type="transmembrane region" description="Helical" evidence="5">
    <location>
        <begin position="171"/>
        <end position="192"/>
    </location>
</feature>
<feature type="transmembrane region" description="Helical" evidence="5">
    <location>
        <begin position="355"/>
        <end position="374"/>
    </location>
</feature>
<feature type="transmembrane region" description="Helical" evidence="5">
    <location>
        <begin position="141"/>
        <end position="165"/>
    </location>
</feature>
<feature type="transmembrane region" description="Helical" evidence="5">
    <location>
        <begin position="213"/>
        <end position="236"/>
    </location>
</feature>
<protein>
    <submittedName>
        <fullName evidence="6">Uncharacterized protein</fullName>
    </submittedName>
</protein>
<dbReference type="AlphaFoldDB" id="A0A1F5MGZ8"/>
<accession>A0A1F5MGZ8</accession>
<evidence type="ECO:0000256" key="2">
    <source>
        <dbReference type="ARBA" id="ARBA00022692"/>
    </source>
</evidence>
<feature type="transmembrane region" description="Helical" evidence="5">
    <location>
        <begin position="380"/>
        <end position="402"/>
    </location>
</feature>
<dbReference type="CDD" id="cd13128">
    <property type="entry name" value="MATE_Wzx_like"/>
    <property type="match status" value="1"/>
</dbReference>
<organism evidence="6 7">
    <name type="scientific">Candidatus Daviesbacteria bacterium RIFCSPLOWO2_02_FULL_36_7</name>
    <dbReference type="NCBI Taxonomy" id="1797792"/>
    <lineage>
        <taxon>Bacteria</taxon>
        <taxon>Candidatus Daviesiibacteriota</taxon>
    </lineage>
</organism>